<keyword evidence="3" id="KW-1185">Reference proteome</keyword>
<evidence type="ECO:0000313" key="3">
    <source>
        <dbReference type="Proteomes" id="UP001595818"/>
    </source>
</evidence>
<dbReference type="EMBL" id="JBHSJJ010000019">
    <property type="protein sequence ID" value="MFC4874543.1"/>
    <property type="molecule type" value="Genomic_DNA"/>
</dbReference>
<feature type="transmembrane region" description="Helical" evidence="1">
    <location>
        <begin position="391"/>
        <end position="408"/>
    </location>
</feature>
<name>A0ABV9T7E5_9BACT</name>
<feature type="transmembrane region" description="Helical" evidence="1">
    <location>
        <begin position="359"/>
        <end position="379"/>
    </location>
</feature>
<feature type="transmembrane region" description="Helical" evidence="1">
    <location>
        <begin position="131"/>
        <end position="149"/>
    </location>
</feature>
<feature type="transmembrane region" description="Helical" evidence="1">
    <location>
        <begin position="156"/>
        <end position="177"/>
    </location>
</feature>
<proteinExistence type="predicted"/>
<feature type="transmembrane region" description="Helical" evidence="1">
    <location>
        <begin position="207"/>
        <end position="225"/>
    </location>
</feature>
<reference evidence="3" key="1">
    <citation type="journal article" date="2019" name="Int. J. Syst. Evol. Microbiol.">
        <title>The Global Catalogue of Microorganisms (GCM) 10K type strain sequencing project: providing services to taxonomists for standard genome sequencing and annotation.</title>
        <authorList>
            <consortium name="The Broad Institute Genomics Platform"/>
            <consortium name="The Broad Institute Genome Sequencing Center for Infectious Disease"/>
            <person name="Wu L."/>
            <person name="Ma J."/>
        </authorList>
    </citation>
    <scope>NUCLEOTIDE SEQUENCE [LARGE SCALE GENOMIC DNA]</scope>
    <source>
        <strain evidence="3">CGMCC 4.7466</strain>
    </source>
</reference>
<feature type="transmembrane region" description="Helical" evidence="1">
    <location>
        <begin position="30"/>
        <end position="49"/>
    </location>
</feature>
<comment type="caution">
    <text evidence="2">The sequence shown here is derived from an EMBL/GenBank/DDBJ whole genome shotgun (WGS) entry which is preliminary data.</text>
</comment>
<evidence type="ECO:0000256" key="1">
    <source>
        <dbReference type="SAM" id="Phobius"/>
    </source>
</evidence>
<feature type="transmembrane region" description="Helical" evidence="1">
    <location>
        <begin position="61"/>
        <end position="79"/>
    </location>
</feature>
<keyword evidence="1" id="KW-0812">Transmembrane</keyword>
<accession>A0ABV9T7E5</accession>
<keyword evidence="1" id="KW-1133">Transmembrane helix</keyword>
<dbReference type="RefSeq" id="WP_377068491.1">
    <property type="nucleotide sequence ID" value="NZ_JBHSJJ010000019.1"/>
</dbReference>
<protein>
    <submittedName>
        <fullName evidence="2">Carotene biosynthesis protein</fullName>
    </submittedName>
</protein>
<feature type="transmembrane region" description="Helical" evidence="1">
    <location>
        <begin position="414"/>
        <end position="430"/>
    </location>
</feature>
<feature type="transmembrane region" description="Helical" evidence="1">
    <location>
        <begin position="313"/>
        <end position="339"/>
    </location>
</feature>
<dbReference type="Proteomes" id="UP001595818">
    <property type="component" value="Unassembled WGS sequence"/>
</dbReference>
<dbReference type="Pfam" id="PF26314">
    <property type="entry name" value="MptA_B_family"/>
    <property type="match status" value="1"/>
</dbReference>
<evidence type="ECO:0000313" key="2">
    <source>
        <dbReference type="EMBL" id="MFC4874543.1"/>
    </source>
</evidence>
<feature type="transmembrane region" description="Helical" evidence="1">
    <location>
        <begin position="232"/>
        <end position="256"/>
    </location>
</feature>
<sequence>MKKKLMGLWAGLSVFSALLAVMAYLPRNNFWLLLAVYSLLFLIYTVVCHYSADQARRIQPLLVFSFFCRLVFIFSVPTLSDDFYRFLWDGHLLIHGLNPYTYLPVEVLEHMSATDPVFYEELFLGLNSPEYYSIYPPINQVVFAMAAYIGRQDLLLNLLVIRGVLFVFEMGVVFLLYQLTVMLNLPKKNVLVYALNPLVLLEIGGNLHFEGIMLFFVLAAIYFVAKQPKMSGISLGTAIGVKLTPVILVPAFLRFVFPLKRWVFVLSLSMSAAVMMAPVLLDGAAPYFLESLGLYHGKFEFNASVYYLIRNMVMWIVGFNPIAILSPLLGLITWGLIIWVSLKYDRRERSVSQLVETAVLLYLIYLILHPVVHPWYLLVPFGISVLGAQRSFLVWSYVVFLSYAGYQSSIVEEIWWLQLIQYGTLMFFIWRDSLFIRKKVLIC</sequence>
<keyword evidence="1" id="KW-0472">Membrane</keyword>
<organism evidence="2 3">
    <name type="scientific">Negadavirga shengliensis</name>
    <dbReference type="NCBI Taxonomy" id="1389218"/>
    <lineage>
        <taxon>Bacteria</taxon>
        <taxon>Pseudomonadati</taxon>
        <taxon>Bacteroidota</taxon>
        <taxon>Cytophagia</taxon>
        <taxon>Cytophagales</taxon>
        <taxon>Cyclobacteriaceae</taxon>
        <taxon>Negadavirga</taxon>
    </lineage>
</organism>
<gene>
    <name evidence="2" type="ORF">ACFPFU_22760</name>
</gene>